<reference evidence="1" key="1">
    <citation type="submission" date="2022-08" db="UniProtKB">
        <authorList>
            <consortium name="EnsemblMetazoa"/>
        </authorList>
    </citation>
    <scope>IDENTIFICATION</scope>
    <source>
        <strain evidence="1">Dongola</strain>
    </source>
</reference>
<dbReference type="EnsemblMetazoa" id="AARA014959-RA">
    <property type="protein sequence ID" value="AARA014959-PA"/>
    <property type="gene ID" value="AARA014959"/>
</dbReference>
<evidence type="ECO:0000313" key="2">
    <source>
        <dbReference type="Proteomes" id="UP000075840"/>
    </source>
</evidence>
<organism evidence="1 2">
    <name type="scientific">Anopheles arabiensis</name>
    <name type="common">Mosquito</name>
    <dbReference type="NCBI Taxonomy" id="7173"/>
    <lineage>
        <taxon>Eukaryota</taxon>
        <taxon>Metazoa</taxon>
        <taxon>Ecdysozoa</taxon>
        <taxon>Arthropoda</taxon>
        <taxon>Hexapoda</taxon>
        <taxon>Insecta</taxon>
        <taxon>Pterygota</taxon>
        <taxon>Neoptera</taxon>
        <taxon>Endopterygota</taxon>
        <taxon>Diptera</taxon>
        <taxon>Nematocera</taxon>
        <taxon>Culicoidea</taxon>
        <taxon>Culicidae</taxon>
        <taxon>Anophelinae</taxon>
        <taxon>Anopheles</taxon>
    </lineage>
</organism>
<keyword evidence="2" id="KW-1185">Reference proteome</keyword>
<proteinExistence type="predicted"/>
<evidence type="ECO:0000313" key="1">
    <source>
        <dbReference type="EnsemblMetazoa" id="AARA014959-PA"/>
    </source>
</evidence>
<protein>
    <submittedName>
        <fullName evidence="1">Uncharacterized protein</fullName>
    </submittedName>
</protein>
<sequence>PYLCFSYARQAVSIATPSCFREASVCSNSSRCERPSEPIVIHSSRFCIRRTRRALTPVSDHLKVCLCEV</sequence>
<accession>A0A182IHN5</accession>
<dbReference type="AlphaFoldDB" id="A0A182IHN5"/>
<dbReference type="EMBL" id="APCN01000742">
    <property type="status" value="NOT_ANNOTATED_CDS"/>
    <property type="molecule type" value="Genomic_DNA"/>
</dbReference>
<dbReference type="Proteomes" id="UP000075840">
    <property type="component" value="Unassembled WGS sequence"/>
</dbReference>
<dbReference type="VEuPathDB" id="VectorBase:AARA014959"/>
<name>A0A182IHN5_ANOAR</name>